<dbReference type="RefSeq" id="XP_062627505.1">
    <property type="nucleotide sequence ID" value="XM_062771521.1"/>
</dbReference>
<keyword evidence="5" id="KW-1185">Reference proteome</keyword>
<evidence type="ECO:0000259" key="3">
    <source>
        <dbReference type="PROSITE" id="PS51083"/>
    </source>
</evidence>
<dbReference type="GeneID" id="87808226"/>
<feature type="region of interest" description="Disordered" evidence="2">
    <location>
        <begin position="375"/>
        <end position="414"/>
    </location>
</feature>
<organism evidence="4 5">
    <name type="scientific">Vanrija pseudolonga</name>
    <dbReference type="NCBI Taxonomy" id="143232"/>
    <lineage>
        <taxon>Eukaryota</taxon>
        <taxon>Fungi</taxon>
        <taxon>Dikarya</taxon>
        <taxon>Basidiomycota</taxon>
        <taxon>Agaricomycotina</taxon>
        <taxon>Tremellomycetes</taxon>
        <taxon>Trichosporonales</taxon>
        <taxon>Trichosporonaceae</taxon>
        <taxon>Vanrija</taxon>
    </lineage>
</organism>
<dbReference type="InterPro" id="IPR039646">
    <property type="entry name" value="ZNHIT2"/>
</dbReference>
<keyword evidence="1" id="KW-0862">Zinc</keyword>
<keyword evidence="1" id="KW-0863">Zinc-finger</keyword>
<dbReference type="AlphaFoldDB" id="A0AAF0YDF8"/>
<name>A0AAF0YDF8_9TREE</name>
<proteinExistence type="predicted"/>
<evidence type="ECO:0000256" key="1">
    <source>
        <dbReference type="PROSITE-ProRule" id="PRU00453"/>
    </source>
</evidence>
<gene>
    <name evidence="4" type="primary">ZNHIT2</name>
    <name evidence="4" type="ORF">LOC62_03G004995</name>
</gene>
<reference evidence="4" key="1">
    <citation type="submission" date="2023-10" db="EMBL/GenBank/DDBJ databases">
        <authorList>
            <person name="Noh H."/>
        </authorList>
    </citation>
    <scope>NUCLEOTIDE SEQUENCE</scope>
    <source>
        <strain evidence="4">DUCC4014</strain>
    </source>
</reference>
<feature type="domain" description="HIT-type" evidence="3">
    <location>
        <begin position="31"/>
        <end position="64"/>
    </location>
</feature>
<dbReference type="SUPFAM" id="SSF144232">
    <property type="entry name" value="HIT/MYND zinc finger-like"/>
    <property type="match status" value="1"/>
</dbReference>
<accession>A0AAF0YDF8</accession>
<feature type="region of interest" description="Disordered" evidence="2">
    <location>
        <begin position="1"/>
        <end position="23"/>
    </location>
</feature>
<keyword evidence="1" id="KW-0479">Metal-binding</keyword>
<evidence type="ECO:0000256" key="2">
    <source>
        <dbReference type="SAM" id="MobiDB-lite"/>
    </source>
</evidence>
<dbReference type="GO" id="GO:0008270">
    <property type="term" value="F:zinc ion binding"/>
    <property type="evidence" value="ECO:0007669"/>
    <property type="project" value="UniProtKB-UniRule"/>
</dbReference>
<dbReference type="PANTHER" id="PTHR15555:SF0">
    <property type="entry name" value="ZINC FINGER HIT DOMAIN-CONTAINING PROTEIN 2"/>
    <property type="match status" value="1"/>
</dbReference>
<protein>
    <submittedName>
        <fullName evidence="4">Zinc finger HIT domain-containing protein 2</fullName>
    </submittedName>
</protein>
<dbReference type="Pfam" id="PF04438">
    <property type="entry name" value="zf-HIT"/>
    <property type="match status" value="1"/>
</dbReference>
<dbReference type="InterPro" id="IPR007529">
    <property type="entry name" value="Znf_HIT"/>
</dbReference>
<dbReference type="CDD" id="cd23024">
    <property type="entry name" value="zf-HIT_ZNHIT2-3"/>
    <property type="match status" value="1"/>
</dbReference>
<evidence type="ECO:0000313" key="4">
    <source>
        <dbReference type="EMBL" id="WOO81473.1"/>
    </source>
</evidence>
<feature type="compositionally biased region" description="Basic residues" evidence="2">
    <location>
        <begin position="1"/>
        <end position="10"/>
    </location>
</feature>
<sequence>MSIRQPKPKQIRLPFDVPRPKKGAEAPARICGICRRNDSRYTCPRCNVAYCSLACFQDEAHAQCSEPFYKATVMSQIALDPGAGAKEKADTLAMLRRFEEAAVDGEDAMAALEAEQGDEDDLVAALDGIDLENIDSNELFRLLPPAHRDAFLAAMRDPESAETRELLADAAAGGLGEAEPVPPALPWWEARLDGPRAASPPPPVDAAVVDAIQPPPGVGPKLVYNVLAVVLAYLHTLLSLRLPSLDAAYLAQQGVEAEDVKVEIGALVPFLTAPKSTTRFESVEQAWGSVWDAMQASAPPRALLPRLLDMAAPLLHPPITTDPPRAASVLDDLYRLFARPKAAAPAKKVAFYLAAMRQVPRAEWLAVEREVKKDADKLREESADEAAAQPTVGASLKLEDPPTGPLPPASITLL</sequence>
<dbReference type="PANTHER" id="PTHR15555">
    <property type="entry name" value="ZINC FINGER HIT DOMAIN CONTAINING PROTEIN 2 PROTEIN FON -RELATED"/>
    <property type="match status" value="1"/>
</dbReference>
<dbReference type="EMBL" id="CP086716">
    <property type="protein sequence ID" value="WOO81473.1"/>
    <property type="molecule type" value="Genomic_DNA"/>
</dbReference>
<evidence type="ECO:0000313" key="5">
    <source>
        <dbReference type="Proteomes" id="UP000827549"/>
    </source>
</evidence>
<dbReference type="Proteomes" id="UP000827549">
    <property type="component" value="Chromosome 3"/>
</dbReference>
<dbReference type="PROSITE" id="PS51083">
    <property type="entry name" value="ZF_HIT"/>
    <property type="match status" value="1"/>
</dbReference>
<dbReference type="Gene3D" id="3.30.60.190">
    <property type="match status" value="1"/>
</dbReference>